<accession>A0A2M9G2P6</accession>
<sequence length="186" mass="20943">MDTSAWAREVRDHVIWPTLDWLGPPFDDLAAVQLICMTDAHESWFVHLRQVARFDAGRPVFGPARGLGQMEPPTLADNLNWARRAGGVSRTLWEKLQLWTGGHMPADRLMGDMVFATIAARIHYWRRPEALPAAGDVDGLAGYAKKYWNTHLGAATEADYADAFRTLFPPTAWRPDRIFRTDLAAT</sequence>
<dbReference type="Proteomes" id="UP000229498">
    <property type="component" value="Unassembled WGS sequence"/>
</dbReference>
<evidence type="ECO:0008006" key="3">
    <source>
        <dbReference type="Google" id="ProtNLM"/>
    </source>
</evidence>
<evidence type="ECO:0000313" key="1">
    <source>
        <dbReference type="EMBL" id="PJK29975.1"/>
    </source>
</evidence>
<dbReference type="RefSeq" id="WP_109793249.1">
    <property type="nucleotide sequence ID" value="NZ_PHIG01000031.1"/>
</dbReference>
<proteinExistence type="predicted"/>
<protein>
    <recommendedName>
        <fullName evidence="3">Transglycosylase SLT domain-containing protein</fullName>
    </recommendedName>
</protein>
<dbReference type="OrthoDB" id="7355818at2"/>
<organism evidence="1 2">
    <name type="scientific">Minwuia thermotolerans</name>
    <dbReference type="NCBI Taxonomy" id="2056226"/>
    <lineage>
        <taxon>Bacteria</taxon>
        <taxon>Pseudomonadati</taxon>
        <taxon>Pseudomonadota</taxon>
        <taxon>Alphaproteobacteria</taxon>
        <taxon>Minwuiales</taxon>
        <taxon>Minwuiaceae</taxon>
        <taxon>Minwuia</taxon>
    </lineage>
</organism>
<name>A0A2M9G2P6_9PROT</name>
<gene>
    <name evidence="1" type="ORF">CVT23_09415</name>
</gene>
<keyword evidence="2" id="KW-1185">Reference proteome</keyword>
<dbReference type="EMBL" id="PHIG01000031">
    <property type="protein sequence ID" value="PJK29975.1"/>
    <property type="molecule type" value="Genomic_DNA"/>
</dbReference>
<evidence type="ECO:0000313" key="2">
    <source>
        <dbReference type="Proteomes" id="UP000229498"/>
    </source>
</evidence>
<reference evidence="1 2" key="1">
    <citation type="submission" date="2017-11" db="EMBL/GenBank/DDBJ databases">
        <title>Draft genome sequence of Rhizobiales bacterium SY3-13.</title>
        <authorList>
            <person name="Sun C."/>
        </authorList>
    </citation>
    <scope>NUCLEOTIDE SEQUENCE [LARGE SCALE GENOMIC DNA]</scope>
    <source>
        <strain evidence="1 2">SY3-13</strain>
    </source>
</reference>
<dbReference type="AlphaFoldDB" id="A0A2M9G2P6"/>
<comment type="caution">
    <text evidence="1">The sequence shown here is derived from an EMBL/GenBank/DDBJ whole genome shotgun (WGS) entry which is preliminary data.</text>
</comment>